<protein>
    <recommendedName>
        <fullName evidence="2">Reverse transcriptase domain-containing protein</fullName>
    </recommendedName>
</protein>
<dbReference type="SUPFAM" id="SSF56672">
    <property type="entry name" value="DNA/RNA polymerases"/>
    <property type="match status" value="1"/>
</dbReference>
<name>Q60EA2_ORYSJ</name>
<gene>
    <name evidence="3" type="primary">OSJNBb0048K05.4</name>
</gene>
<proteinExistence type="predicted"/>
<evidence type="ECO:0000313" key="4">
    <source>
        <dbReference type="Proteomes" id="UP000000763"/>
    </source>
</evidence>
<dbReference type="AlphaFoldDB" id="Q60EA2"/>
<dbReference type="PANTHER" id="PTHR33116:SF87">
    <property type="entry name" value="OS01G0158850 PROTEIN"/>
    <property type="match status" value="1"/>
</dbReference>
<dbReference type="InterPro" id="IPR036691">
    <property type="entry name" value="Endo/exonu/phosph_ase_sf"/>
</dbReference>
<dbReference type="Gene3D" id="3.60.10.10">
    <property type="entry name" value="Endonuclease/exonuclease/phosphatase"/>
    <property type="match status" value="1"/>
</dbReference>
<organism evidence="3 4">
    <name type="scientific">Oryza sativa subsp. japonica</name>
    <name type="common">Rice</name>
    <dbReference type="NCBI Taxonomy" id="39947"/>
    <lineage>
        <taxon>Eukaryota</taxon>
        <taxon>Viridiplantae</taxon>
        <taxon>Streptophyta</taxon>
        <taxon>Embryophyta</taxon>
        <taxon>Tracheophyta</taxon>
        <taxon>Spermatophyta</taxon>
        <taxon>Magnoliopsida</taxon>
        <taxon>Liliopsida</taxon>
        <taxon>Poales</taxon>
        <taxon>Poaceae</taxon>
        <taxon>BOP clade</taxon>
        <taxon>Oryzoideae</taxon>
        <taxon>Oryzeae</taxon>
        <taxon>Oryzinae</taxon>
        <taxon>Oryza</taxon>
        <taxon>Oryza sativa</taxon>
    </lineage>
</organism>
<feature type="compositionally biased region" description="Acidic residues" evidence="1">
    <location>
        <begin position="143"/>
        <end position="162"/>
    </location>
</feature>
<evidence type="ECO:0000256" key="1">
    <source>
        <dbReference type="SAM" id="MobiDB-lite"/>
    </source>
</evidence>
<evidence type="ECO:0000259" key="2">
    <source>
        <dbReference type="PROSITE" id="PS50878"/>
    </source>
</evidence>
<dbReference type="CDD" id="cd01650">
    <property type="entry name" value="RT_nLTR_like"/>
    <property type="match status" value="1"/>
</dbReference>
<feature type="region of interest" description="Disordered" evidence="1">
    <location>
        <begin position="143"/>
        <end position="198"/>
    </location>
</feature>
<dbReference type="InterPro" id="IPR043502">
    <property type="entry name" value="DNA/RNA_pol_sf"/>
</dbReference>
<reference evidence="4" key="1">
    <citation type="journal article" date="2005" name="Nature">
        <title>The map-based sequence of the rice genome.</title>
        <authorList>
            <consortium name="International rice genome sequencing project (IRGSP)"/>
            <person name="Matsumoto T."/>
            <person name="Wu J."/>
            <person name="Kanamori H."/>
            <person name="Katayose Y."/>
            <person name="Fujisawa M."/>
            <person name="Namiki N."/>
            <person name="Mizuno H."/>
            <person name="Yamamoto K."/>
            <person name="Antonio B.A."/>
            <person name="Baba T."/>
            <person name="Sakata K."/>
            <person name="Nagamura Y."/>
            <person name="Aoki H."/>
            <person name="Arikawa K."/>
            <person name="Arita K."/>
            <person name="Bito T."/>
            <person name="Chiden Y."/>
            <person name="Fujitsuka N."/>
            <person name="Fukunaka R."/>
            <person name="Hamada M."/>
            <person name="Harada C."/>
            <person name="Hayashi A."/>
            <person name="Hijishita S."/>
            <person name="Honda M."/>
            <person name="Hosokawa S."/>
            <person name="Ichikawa Y."/>
            <person name="Idonuma A."/>
            <person name="Iijima M."/>
            <person name="Ikeda M."/>
            <person name="Ikeno M."/>
            <person name="Ito K."/>
            <person name="Ito S."/>
            <person name="Ito T."/>
            <person name="Ito Y."/>
            <person name="Ito Y."/>
            <person name="Iwabuchi A."/>
            <person name="Kamiya K."/>
            <person name="Karasawa W."/>
            <person name="Kurita K."/>
            <person name="Katagiri S."/>
            <person name="Kikuta A."/>
            <person name="Kobayashi H."/>
            <person name="Kobayashi N."/>
            <person name="Machita K."/>
            <person name="Maehara T."/>
            <person name="Masukawa M."/>
            <person name="Mizubayashi T."/>
            <person name="Mukai Y."/>
            <person name="Nagasaki H."/>
            <person name="Nagata Y."/>
            <person name="Naito S."/>
            <person name="Nakashima M."/>
            <person name="Nakama Y."/>
            <person name="Nakamichi Y."/>
            <person name="Nakamura M."/>
            <person name="Meguro A."/>
            <person name="Negishi M."/>
            <person name="Ohta I."/>
            <person name="Ohta T."/>
            <person name="Okamoto M."/>
            <person name="Ono N."/>
            <person name="Saji S."/>
            <person name="Sakaguchi M."/>
            <person name="Sakai K."/>
            <person name="Shibata M."/>
            <person name="Shimokawa T."/>
            <person name="Song J."/>
            <person name="Takazaki Y."/>
            <person name="Terasawa K."/>
            <person name="Tsugane M."/>
            <person name="Tsuji K."/>
            <person name="Ueda S."/>
            <person name="Waki K."/>
            <person name="Yamagata H."/>
            <person name="Yamamoto M."/>
            <person name="Yamamoto S."/>
            <person name="Yamane H."/>
            <person name="Yoshiki S."/>
            <person name="Yoshihara R."/>
            <person name="Yukawa K."/>
            <person name="Zhong H."/>
            <person name="Yano M."/>
            <person name="Yuan Q."/>
            <person name="Ouyang S."/>
            <person name="Liu J."/>
            <person name="Jones K.M."/>
            <person name="Gansberger K."/>
            <person name="Moffat K."/>
            <person name="Hill J."/>
            <person name="Bera J."/>
            <person name="Fadrosh D."/>
            <person name="Jin S."/>
            <person name="Johri S."/>
            <person name="Kim M."/>
            <person name="Overton L."/>
            <person name="Reardon M."/>
            <person name="Tsitrin T."/>
            <person name="Vuong H."/>
            <person name="Weaver B."/>
            <person name="Ciecko A."/>
            <person name="Tallon L."/>
            <person name="Jackson J."/>
            <person name="Pai G."/>
            <person name="Aken S.V."/>
            <person name="Utterback T."/>
            <person name="Reidmuller S."/>
            <person name="Feldblyum T."/>
            <person name="Hsiao J."/>
            <person name="Zismann V."/>
            <person name="Iobst S."/>
            <person name="de Vazeille A.R."/>
            <person name="Buell C.R."/>
            <person name="Ying K."/>
            <person name="Li Y."/>
            <person name="Lu T."/>
            <person name="Huang Y."/>
            <person name="Zhao Q."/>
            <person name="Feng Q."/>
            <person name="Zhang L."/>
            <person name="Zhu J."/>
            <person name="Weng Q."/>
            <person name="Mu J."/>
            <person name="Lu Y."/>
            <person name="Fan D."/>
            <person name="Liu Y."/>
            <person name="Guan J."/>
            <person name="Zhang Y."/>
            <person name="Yu S."/>
            <person name="Liu X."/>
            <person name="Zhang Y."/>
            <person name="Hong G."/>
            <person name="Han B."/>
            <person name="Choisne N."/>
            <person name="Demange N."/>
            <person name="Orjeda G."/>
            <person name="Samain S."/>
            <person name="Cattolico L."/>
            <person name="Pelletier E."/>
            <person name="Couloux A."/>
            <person name="Segurens B."/>
            <person name="Wincker P."/>
            <person name="D'Hont A."/>
            <person name="Scarpelli C."/>
            <person name="Weissenbach J."/>
            <person name="Salanoubat M."/>
            <person name="Quetier F."/>
            <person name="Yu Y."/>
            <person name="Kim H.R."/>
            <person name="Rambo T."/>
            <person name="Currie J."/>
            <person name="Collura K."/>
            <person name="Luo M."/>
            <person name="Yang T."/>
            <person name="Ammiraju J.S.S."/>
            <person name="Engler F."/>
            <person name="Soderlund C."/>
            <person name="Wing R.A."/>
            <person name="Palmer L.E."/>
            <person name="de la Bastide M."/>
            <person name="Spiegel L."/>
            <person name="Nascimento L."/>
            <person name="Zutavern T."/>
            <person name="O'Shaughnessy A."/>
            <person name="Dike S."/>
            <person name="Dedhia N."/>
            <person name="Preston R."/>
            <person name="Balija V."/>
            <person name="McCombie W.R."/>
            <person name="Chow T."/>
            <person name="Chen H."/>
            <person name="Chung M."/>
            <person name="Chen C."/>
            <person name="Shaw J."/>
            <person name="Wu H."/>
            <person name="Hsiao K."/>
            <person name="Chao Y."/>
            <person name="Chu M."/>
            <person name="Cheng C."/>
            <person name="Hour A."/>
            <person name="Lee P."/>
            <person name="Lin S."/>
            <person name="Lin Y."/>
            <person name="Liou J."/>
            <person name="Liu S."/>
            <person name="Hsing Y."/>
            <person name="Raghuvanshi S."/>
            <person name="Mohanty A."/>
            <person name="Bharti A.K."/>
            <person name="Gaur A."/>
            <person name="Gupta V."/>
            <person name="Kumar D."/>
            <person name="Ravi V."/>
            <person name="Vij S."/>
            <person name="Kapur A."/>
            <person name="Khurana P."/>
            <person name="Khurana P."/>
            <person name="Khurana J.P."/>
            <person name="Tyagi A.K."/>
            <person name="Gaikwad K."/>
            <person name="Singh A."/>
            <person name="Dalal V."/>
            <person name="Srivastava S."/>
            <person name="Dixit A."/>
            <person name="Pal A.K."/>
            <person name="Ghazi I.A."/>
            <person name="Yadav M."/>
            <person name="Pandit A."/>
            <person name="Bhargava A."/>
            <person name="Sureshbabu K."/>
            <person name="Batra K."/>
            <person name="Sharma T.R."/>
            <person name="Mohapatra T."/>
            <person name="Singh N.K."/>
            <person name="Messing J."/>
            <person name="Nelson A.B."/>
            <person name="Fuks G."/>
            <person name="Kavchok S."/>
            <person name="Keizer G."/>
            <person name="Linton E."/>
            <person name="Llaca V."/>
            <person name="Song R."/>
            <person name="Tanyolac B."/>
            <person name="Young S."/>
            <person name="Ho-Il K."/>
            <person name="Hahn J.H."/>
            <person name="Sangsakoo G."/>
            <person name="Vanavichit A."/>
            <person name="de Mattos Luiz.A.T."/>
            <person name="Zimmer P.D."/>
            <person name="Malone G."/>
            <person name="Dellagostin O."/>
            <person name="de Oliveira A.C."/>
            <person name="Bevan M."/>
            <person name="Bancroft I."/>
            <person name="Minx P."/>
            <person name="Cordum H."/>
            <person name="Wilson R."/>
            <person name="Cheng Z."/>
            <person name="Jin W."/>
            <person name="Jiang J."/>
            <person name="Leong S.A."/>
            <person name="Iwama H."/>
            <person name="Gojobori T."/>
            <person name="Itoh T."/>
            <person name="Niimura Y."/>
            <person name="Fujii Y."/>
            <person name="Habara T."/>
            <person name="Sakai H."/>
            <person name="Sato Y."/>
            <person name="Wilson G."/>
            <person name="Kumar K."/>
            <person name="McCouch S."/>
            <person name="Juretic N."/>
            <person name="Hoen D."/>
            <person name="Wright S."/>
            <person name="Bruskiewich R."/>
            <person name="Bureau T."/>
            <person name="Miyao A."/>
            <person name="Hirochika H."/>
            <person name="Nishikawa T."/>
            <person name="Kadowaki K."/>
            <person name="Sugiura M."/>
            <person name="Burr B."/>
            <person name="Sasaki T."/>
        </authorList>
    </citation>
    <scope>NUCLEOTIDE SEQUENCE [LARGE SCALE GENOMIC DNA]</scope>
    <source>
        <strain evidence="4">cv. Nipponbare</strain>
    </source>
</reference>
<dbReference type="PANTHER" id="PTHR33116">
    <property type="entry name" value="REVERSE TRANSCRIPTASE ZINC-BINDING DOMAIN-CONTAINING PROTEIN-RELATED-RELATED"/>
    <property type="match status" value="1"/>
</dbReference>
<sequence length="1275" mass="145939">MAVGIGGDREAATGDTKEEVIGAKHLVDIGRRKKSYASNSLPKTPRGILRVVPFVLLRSEVKQIEVLGARSQSSSASNVGFYSLHVDIPENELARIHASVVETGMTEEAIDELAIVWVKIFGIPKSARNEDAVKAIVELVENGDDDDKGDEGNEDMNVDEDFNNQSPVRGRQNKDNSSQMGGRGQLHSAPPAYKGKTYQQDSCRSLVKKMACKKLSLLECVDSGSKDLVLWEGEPEEVQESQELELPLSGQFTLRGGDEEKMISTDDSQEKCDIPTLSDIERLREEEEFEEEDSFKEVSYKKRPKKRVEPVVTSRMSLRNREMATVPIPKRAELLTQKKNLECTANISLGKNAVDVSSNIDTIKEKELVQAKLAELRWKQEKEKEEVPVNESLRNSSVEVVSPIVDEGNLEIYDAGSIEGVQPDKMSHAETLALSRRGGLGNSARRGLLKEMIKLRDIDIVGLQETKRENFSNRELNSFQGSKTFSWAWKASRGASGGILLGVNTDKVELIRNHVGAYFLSCVIRHKFNQKTWEIVVVYGPVTDSLKQSFLSELSWHLQDSPHPFIIGGDFNPYRFAKEKSNSNLDFRAMDLFNSFILDMDLSELHRSGARFTFTNKQDCPTQEVLDRVLVSQLWEAIYPISTLLSITRIGSDHSPLILDTGEQLDRPPHYFKFEFAWLCKEGFIEMVKERMIPRDKSYILEFWNKKQVDLRRFLKGLERNIHNTDHLTKKMLQQNIMELDLLADVRELSSDEWSKRYDLESNLEKINEMEELFWHKRCGDQQLLLGDRNTEFFHRMANGRRRKCNILSLEDEGREINDKNELKAHIVDYYKSLFRADPPSSIHLATDIWASEFCLHEVQKVQIIRTFTLEELEKVVTNRLTEVADSVISPTQTAFIPGRFILEGCVILHEVLHEMRTKAQKGVILKIDFEKTYDRVSWDFLFEFLSRKGFPKKWINWVKACVMRGRVCVNINGERSDFFRTYRGLRQGDPLSPLLFNLVSDALAAIFDNAKRAGILTGLVLEIFPNGITHLQYADDTVIFIPFDTNQIVASKFLLYCFEEMAGMKINYHKSEVFTVGLEIDETERVAHMLNFPIGTFPMKYLGLPISPEKILTQDLNFLLEKMEKRLCKWNGRGLTQAGRAVQINACLSSIPSYAMGFYHLLEGIQHRFDTIRGRYYWAGNKQDRKYHMVKWSDLAFPKDFGGVGLTETRTLNITLLAKWVIKIESADKSLCVELLRRKYLQFSGVFQYHSSFGSQFWKGILEIRKWLTMGSEW</sequence>
<evidence type="ECO:0000313" key="3">
    <source>
        <dbReference type="EMBL" id="AAU90246.1"/>
    </source>
</evidence>
<feature type="domain" description="Reverse transcriptase" evidence="2">
    <location>
        <begin position="819"/>
        <end position="1107"/>
    </location>
</feature>
<dbReference type="Pfam" id="PF00078">
    <property type="entry name" value="RVT_1"/>
    <property type="match status" value="1"/>
</dbReference>
<dbReference type="SUPFAM" id="SSF56219">
    <property type="entry name" value="DNase I-like"/>
    <property type="match status" value="1"/>
</dbReference>
<dbReference type="InterPro" id="IPR005135">
    <property type="entry name" value="Endo/exonuclease/phosphatase"/>
</dbReference>
<reference evidence="4" key="2">
    <citation type="journal article" date="2008" name="Nucleic Acids Res.">
        <title>The rice annotation project database (RAP-DB): 2008 update.</title>
        <authorList>
            <consortium name="The rice annotation project (RAP)"/>
        </authorList>
    </citation>
    <scope>GENOME REANNOTATION</scope>
    <source>
        <strain evidence="4">cv. Nipponbare</strain>
    </source>
</reference>
<accession>Q60EA2</accession>
<dbReference type="GO" id="GO:0003824">
    <property type="term" value="F:catalytic activity"/>
    <property type="evidence" value="ECO:0007669"/>
    <property type="project" value="InterPro"/>
</dbReference>
<dbReference type="Proteomes" id="UP000000763">
    <property type="component" value="Chromosome 5"/>
</dbReference>
<dbReference type="EMBL" id="AC135917">
    <property type="protein sequence ID" value="AAU90246.1"/>
    <property type="molecule type" value="Genomic_DNA"/>
</dbReference>
<dbReference type="Pfam" id="PF03372">
    <property type="entry name" value="Exo_endo_phos"/>
    <property type="match status" value="1"/>
</dbReference>
<dbReference type="InterPro" id="IPR000477">
    <property type="entry name" value="RT_dom"/>
</dbReference>
<dbReference type="PROSITE" id="PS50878">
    <property type="entry name" value="RT_POL"/>
    <property type="match status" value="1"/>
</dbReference>